<feature type="chain" id="PRO_5014982432" description="Autotransporter domain-containing protein" evidence="1">
    <location>
        <begin position="33"/>
        <end position="329"/>
    </location>
</feature>
<evidence type="ECO:0000313" key="2">
    <source>
        <dbReference type="EMBL" id="PLQ00994.1"/>
    </source>
</evidence>
<sequence>MTLPGSGFVRRRCLAALLPAVLLWGGAAPAHAQQSPDFNVVFGPAVQRQANAVLTLMSFSVVPDLASSSLSISNGQTANPGIVMSQLGGGFTLSKSTPIYMEGSIAYSRYDPTFVASNGTESRELPTRWNTVAGTVGIGWDFPLTESRELVFRPIFNASLGNVSSDLRLAQGFLNRRSDRTINFLDGGSLNAYGLGGSVMIDWEHYRPEHDIDVELRYTNIHLKSFGGSSDAVQGSAIAQTANLYARYRAPTGYFAMDRPVRYVLELSHSHYLGAQAGALGFNYLTTLGMGLELDTTAHEVFVTRVRAVVRYVFGNNVSGVSLGLAASF</sequence>
<accession>A0A2N5CFK1</accession>
<dbReference type="EMBL" id="PJRP01000003">
    <property type="protein sequence ID" value="PLQ00994.1"/>
    <property type="molecule type" value="Genomic_DNA"/>
</dbReference>
<reference evidence="2 3" key="1">
    <citation type="submission" date="2017-12" db="EMBL/GenBank/DDBJ databases">
        <title>Genome sequence of the active heterotrophic nitrifier-denitrifier, Cupriavidus pauculus UM1.</title>
        <authorList>
            <person name="Putonti C."/>
            <person name="Castignetti D."/>
        </authorList>
    </citation>
    <scope>NUCLEOTIDE SEQUENCE [LARGE SCALE GENOMIC DNA]</scope>
    <source>
        <strain evidence="2 3">UM1</strain>
    </source>
</reference>
<dbReference type="RefSeq" id="WP_101681554.1">
    <property type="nucleotide sequence ID" value="NZ_PJRP01000003.1"/>
</dbReference>
<evidence type="ECO:0008006" key="4">
    <source>
        <dbReference type="Google" id="ProtNLM"/>
    </source>
</evidence>
<organism evidence="2 3">
    <name type="scientific">Cupriavidus pauculus</name>
    <dbReference type="NCBI Taxonomy" id="82633"/>
    <lineage>
        <taxon>Bacteria</taxon>
        <taxon>Pseudomonadati</taxon>
        <taxon>Pseudomonadota</taxon>
        <taxon>Betaproteobacteria</taxon>
        <taxon>Burkholderiales</taxon>
        <taxon>Burkholderiaceae</taxon>
        <taxon>Cupriavidus</taxon>
    </lineage>
</organism>
<dbReference type="Proteomes" id="UP000234341">
    <property type="component" value="Unassembled WGS sequence"/>
</dbReference>
<proteinExistence type="predicted"/>
<keyword evidence="1" id="KW-0732">Signal</keyword>
<name>A0A2N5CFK1_9BURK</name>
<dbReference type="STRING" id="82633.GCA_000974605_04792"/>
<feature type="signal peptide" evidence="1">
    <location>
        <begin position="1"/>
        <end position="32"/>
    </location>
</feature>
<dbReference type="AlphaFoldDB" id="A0A2N5CFK1"/>
<protein>
    <recommendedName>
        <fullName evidence="4">Autotransporter domain-containing protein</fullName>
    </recommendedName>
</protein>
<comment type="caution">
    <text evidence="2">The sequence shown here is derived from an EMBL/GenBank/DDBJ whole genome shotgun (WGS) entry which is preliminary data.</text>
</comment>
<dbReference type="OrthoDB" id="8579419at2"/>
<gene>
    <name evidence="2" type="ORF">CYJ10_10170</name>
</gene>
<evidence type="ECO:0000313" key="3">
    <source>
        <dbReference type="Proteomes" id="UP000234341"/>
    </source>
</evidence>
<evidence type="ECO:0000256" key="1">
    <source>
        <dbReference type="SAM" id="SignalP"/>
    </source>
</evidence>